<organism evidence="2 3">
    <name type="scientific">Brassica napus</name>
    <name type="common">Rape</name>
    <dbReference type="NCBI Taxonomy" id="3708"/>
    <lineage>
        <taxon>Eukaryota</taxon>
        <taxon>Viridiplantae</taxon>
        <taxon>Streptophyta</taxon>
        <taxon>Embryophyta</taxon>
        <taxon>Tracheophyta</taxon>
        <taxon>Spermatophyta</taxon>
        <taxon>Magnoliopsida</taxon>
        <taxon>eudicotyledons</taxon>
        <taxon>Gunneridae</taxon>
        <taxon>Pentapetalae</taxon>
        <taxon>rosids</taxon>
        <taxon>malvids</taxon>
        <taxon>Brassicales</taxon>
        <taxon>Brassicaceae</taxon>
        <taxon>Brassiceae</taxon>
        <taxon>Brassica</taxon>
    </lineage>
</organism>
<evidence type="ECO:0000256" key="1">
    <source>
        <dbReference type="SAM" id="MobiDB-lite"/>
    </source>
</evidence>
<feature type="non-terminal residue" evidence="2">
    <location>
        <position position="218"/>
    </location>
</feature>
<comment type="caution">
    <text evidence="2">The sequence shown here is derived from an EMBL/GenBank/DDBJ whole genome shotgun (WGS) entry which is preliminary data.</text>
</comment>
<sequence length="218" mass="24306">MQLKSKRFLLLQRRDKSKTKRQNARTLTQRWLQEASTEATGNGSGDEELIQSSAGGIISSLRPRDTTEQRKHQVRQQVSEVTILSRRHGCSGLSSGPCEPESESKKRDFAESPTTKGRTGTSQTEKGKRRQRRYTILTGGTRSDLTQICSDLTRRAAVEGSLDSPTELHLVSAPEATHTHEWLLFRFTENRQKSRDNRQRGGVNGEETKGKGLGNGTG</sequence>
<evidence type="ECO:0000313" key="2">
    <source>
        <dbReference type="EMBL" id="KAH0935259.1"/>
    </source>
</evidence>
<feature type="compositionally biased region" description="Basic and acidic residues" evidence="1">
    <location>
        <begin position="62"/>
        <end position="71"/>
    </location>
</feature>
<gene>
    <name evidence="2" type="ORF">HID58_012376</name>
</gene>
<proteinExistence type="predicted"/>
<reference evidence="2 3" key="1">
    <citation type="submission" date="2021-05" db="EMBL/GenBank/DDBJ databases">
        <title>Genome Assembly of Synthetic Allotetraploid Brassica napus Reveals Homoeologous Exchanges between Subgenomes.</title>
        <authorList>
            <person name="Davis J.T."/>
        </authorList>
    </citation>
    <scope>NUCLEOTIDE SEQUENCE [LARGE SCALE GENOMIC DNA]</scope>
    <source>
        <strain evidence="3">cv. Da-Ae</strain>
        <tissue evidence="2">Seedling</tissue>
    </source>
</reference>
<keyword evidence="3" id="KW-1185">Reference proteome</keyword>
<protein>
    <submittedName>
        <fullName evidence="2">Uncharacterized protein</fullName>
    </submittedName>
</protein>
<accession>A0ABQ8E0W5</accession>
<evidence type="ECO:0000313" key="3">
    <source>
        <dbReference type="Proteomes" id="UP000824890"/>
    </source>
</evidence>
<feature type="compositionally biased region" description="Polar residues" evidence="1">
    <location>
        <begin position="112"/>
        <end position="124"/>
    </location>
</feature>
<feature type="region of interest" description="Disordered" evidence="1">
    <location>
        <begin position="189"/>
        <end position="218"/>
    </location>
</feature>
<dbReference type="EMBL" id="JAGKQM010000003">
    <property type="protein sequence ID" value="KAH0935259.1"/>
    <property type="molecule type" value="Genomic_DNA"/>
</dbReference>
<dbReference type="Proteomes" id="UP000824890">
    <property type="component" value="Unassembled WGS sequence"/>
</dbReference>
<feature type="compositionally biased region" description="Basic and acidic residues" evidence="1">
    <location>
        <begin position="189"/>
        <end position="199"/>
    </location>
</feature>
<feature type="region of interest" description="Disordered" evidence="1">
    <location>
        <begin position="1"/>
        <end position="133"/>
    </location>
</feature>
<feature type="compositionally biased region" description="Polar residues" evidence="1">
    <location>
        <begin position="24"/>
        <end position="41"/>
    </location>
</feature>
<name>A0ABQ8E0W5_BRANA</name>